<dbReference type="Gene3D" id="3.40.50.2300">
    <property type="match status" value="1"/>
</dbReference>
<evidence type="ECO:0000313" key="3">
    <source>
        <dbReference type="EMBL" id="KIO54669.1"/>
    </source>
</evidence>
<dbReference type="EMBL" id="MUGX01000029">
    <property type="protein sequence ID" value="OXA84739.1"/>
    <property type="molecule type" value="Genomic_DNA"/>
</dbReference>
<dbReference type="PROSITE" id="PS50110">
    <property type="entry name" value="RESPONSE_REGULATORY"/>
    <property type="match status" value="1"/>
</dbReference>
<name>A0A0D0EFT6_9FLAO</name>
<evidence type="ECO:0000259" key="2">
    <source>
        <dbReference type="PROSITE" id="PS50110"/>
    </source>
</evidence>
<gene>
    <name evidence="4" type="ORF">B0A73_19195</name>
    <name evidence="3" type="ORF">IW18_01290</name>
</gene>
<organism evidence="3">
    <name type="scientific">Flavobacterium hibernum</name>
    <dbReference type="NCBI Taxonomy" id="37752"/>
    <lineage>
        <taxon>Bacteria</taxon>
        <taxon>Pseudomonadati</taxon>
        <taxon>Bacteroidota</taxon>
        <taxon>Flavobacteriia</taxon>
        <taxon>Flavobacteriales</taxon>
        <taxon>Flavobacteriaceae</taxon>
        <taxon>Flavobacterium</taxon>
    </lineage>
</organism>
<proteinExistence type="predicted"/>
<dbReference type="EMBL" id="JPRK01000002">
    <property type="protein sequence ID" value="KIO54669.1"/>
    <property type="molecule type" value="Genomic_DNA"/>
</dbReference>
<dbReference type="GO" id="GO:0000160">
    <property type="term" value="P:phosphorelay signal transduction system"/>
    <property type="evidence" value="ECO:0007669"/>
    <property type="project" value="InterPro"/>
</dbReference>
<accession>A0A0D0EFT6</accession>
<reference evidence="3" key="1">
    <citation type="submission" date="2015-01" db="EMBL/GenBank/DDBJ databases">
        <title>Genome of Flavobacterium hibernum DSM 12611.</title>
        <authorList>
            <person name="Stropko S.J."/>
            <person name="Pipes S.E."/>
            <person name="Newman J.D."/>
        </authorList>
    </citation>
    <scope>NUCLEOTIDE SEQUENCE [LARGE SCALE GENOMIC DNA]</scope>
    <source>
        <strain evidence="3">DSM 12611</strain>
    </source>
</reference>
<dbReference type="PANTHER" id="PTHR44520">
    <property type="entry name" value="RESPONSE REGULATOR RCP1-RELATED"/>
    <property type="match status" value="1"/>
</dbReference>
<dbReference type="STRING" id="37752.IW18_01290"/>
<evidence type="ECO:0000313" key="4">
    <source>
        <dbReference type="EMBL" id="OXA84739.1"/>
    </source>
</evidence>
<keyword evidence="1" id="KW-0597">Phosphoprotein</keyword>
<dbReference type="Pfam" id="PF00072">
    <property type="entry name" value="Response_reg"/>
    <property type="match status" value="1"/>
</dbReference>
<dbReference type="Proteomes" id="UP000032061">
    <property type="component" value="Unassembled WGS sequence"/>
</dbReference>
<reference evidence="4 5" key="2">
    <citation type="submission" date="2016-11" db="EMBL/GenBank/DDBJ databases">
        <title>Whole genomes of Flavobacteriaceae.</title>
        <authorList>
            <person name="Stine C."/>
            <person name="Li C."/>
            <person name="Tadesse D."/>
        </authorList>
    </citation>
    <scope>NUCLEOTIDE SEQUENCE [LARGE SCALE GENOMIC DNA]</scope>
    <source>
        <strain evidence="4 5">ATCC 51468</strain>
    </source>
</reference>
<comment type="caution">
    <text evidence="3">The sequence shown here is derived from an EMBL/GenBank/DDBJ whole genome shotgun (WGS) entry which is preliminary data.</text>
</comment>
<feature type="domain" description="Response regulatory" evidence="2">
    <location>
        <begin position="10"/>
        <end position="132"/>
    </location>
</feature>
<sequence>MSQIYNSKKIIYLADDDEDDRLLFLDAVQELSLPVTVNTAEDGQQLLSALNQAVEGLPEIIFLDINMPVKNGFECLEEIRRGTLPFSGVKVIMLSTSSNAENINRSYGLGADYYAVKPSTFKALKDLLQSIMEMDWSIAGRNKAEFLLV</sequence>
<dbReference type="InterPro" id="IPR011006">
    <property type="entry name" value="CheY-like_superfamily"/>
</dbReference>
<dbReference type="PANTHER" id="PTHR44520:SF2">
    <property type="entry name" value="RESPONSE REGULATOR RCP1"/>
    <property type="match status" value="1"/>
</dbReference>
<dbReference type="SUPFAM" id="SSF52172">
    <property type="entry name" value="CheY-like"/>
    <property type="match status" value="1"/>
</dbReference>
<dbReference type="RefSeq" id="WP_041515754.1">
    <property type="nucleotide sequence ID" value="NZ_JPRK01000002.1"/>
</dbReference>
<dbReference type="InterPro" id="IPR052893">
    <property type="entry name" value="TCS_response_regulator"/>
</dbReference>
<dbReference type="AlphaFoldDB" id="A0A0D0EFT6"/>
<dbReference type="SMART" id="SM00448">
    <property type="entry name" value="REC"/>
    <property type="match status" value="1"/>
</dbReference>
<dbReference type="OrthoDB" id="7631574at2"/>
<evidence type="ECO:0000313" key="5">
    <source>
        <dbReference type="Proteomes" id="UP000198302"/>
    </source>
</evidence>
<feature type="modified residue" description="4-aspartylphosphate" evidence="1">
    <location>
        <position position="64"/>
    </location>
</feature>
<dbReference type="InterPro" id="IPR001789">
    <property type="entry name" value="Sig_transdc_resp-reg_receiver"/>
</dbReference>
<evidence type="ECO:0000256" key="1">
    <source>
        <dbReference type="PROSITE-ProRule" id="PRU00169"/>
    </source>
</evidence>
<protein>
    <submittedName>
        <fullName evidence="4">Response regulator</fullName>
    </submittedName>
</protein>
<keyword evidence="5" id="KW-1185">Reference proteome</keyword>
<dbReference type="Proteomes" id="UP000198302">
    <property type="component" value="Unassembled WGS sequence"/>
</dbReference>